<dbReference type="InterPro" id="IPR024759">
    <property type="entry name" value="UvrB_YAD/RRR_dom"/>
</dbReference>
<keyword evidence="15" id="KW-0175">Coiled coil</keyword>
<evidence type="ECO:0000256" key="15">
    <source>
        <dbReference type="SAM" id="Coils"/>
    </source>
</evidence>
<feature type="binding site" evidence="13">
    <location>
        <begin position="40"/>
        <end position="47"/>
    </location>
    <ligand>
        <name>ATP</name>
        <dbReference type="ChEBI" id="CHEBI:30616"/>
    </ligand>
</feature>
<keyword evidence="7 13" id="KW-0067">ATP-binding</keyword>
<proteinExistence type="inferred from homology"/>
<keyword evidence="8 13" id="KW-0267">Excision nuclease</keyword>
<dbReference type="InterPro" id="IPR027417">
    <property type="entry name" value="P-loop_NTPase"/>
</dbReference>
<dbReference type="InterPro" id="IPR041471">
    <property type="entry name" value="UvrB_inter"/>
</dbReference>
<evidence type="ECO:0000256" key="9">
    <source>
        <dbReference type="ARBA" id="ARBA00023204"/>
    </source>
</evidence>
<dbReference type="SUPFAM" id="SSF46600">
    <property type="entry name" value="C-terminal UvrC-binding domain of UvrB"/>
    <property type="match status" value="1"/>
</dbReference>
<dbReference type="CDD" id="cd17916">
    <property type="entry name" value="DEXHc_UvrB"/>
    <property type="match status" value="1"/>
</dbReference>
<dbReference type="GO" id="GO:0009432">
    <property type="term" value="P:SOS response"/>
    <property type="evidence" value="ECO:0007669"/>
    <property type="project" value="UniProtKB-UniRule"/>
</dbReference>
<dbReference type="SUPFAM" id="SSF52540">
    <property type="entry name" value="P-loop containing nucleoside triphosphate hydrolases"/>
    <property type="match status" value="2"/>
</dbReference>
<dbReference type="GO" id="GO:0009381">
    <property type="term" value="F:excinuclease ABC activity"/>
    <property type="evidence" value="ECO:0007669"/>
    <property type="project" value="UniProtKB-UniRule"/>
</dbReference>
<comment type="domain">
    <text evidence="13">The beta-hairpin motif is involved in DNA binding.</text>
</comment>
<accession>A0A345UHA5</accession>
<dbReference type="Pfam" id="PF04851">
    <property type="entry name" value="ResIII"/>
    <property type="match status" value="1"/>
</dbReference>
<feature type="coiled-coil region" evidence="15">
    <location>
        <begin position="650"/>
        <end position="682"/>
    </location>
</feature>
<dbReference type="InterPro" id="IPR006935">
    <property type="entry name" value="Helicase/UvrB_N"/>
</dbReference>
<comment type="subcellular location">
    <subcellularLocation>
        <location evidence="1 13 14">Cytoplasm</location>
    </subcellularLocation>
</comment>
<dbReference type="Gene3D" id="3.40.50.300">
    <property type="entry name" value="P-loop containing nucleotide triphosphate hydrolases"/>
    <property type="match status" value="3"/>
</dbReference>
<dbReference type="GO" id="GO:0009380">
    <property type="term" value="C:excinuclease repair complex"/>
    <property type="evidence" value="ECO:0007669"/>
    <property type="project" value="InterPro"/>
</dbReference>
<keyword evidence="9 13" id="KW-0234">DNA repair</keyword>
<dbReference type="PANTHER" id="PTHR24029">
    <property type="entry name" value="UVRABC SYSTEM PROTEIN B"/>
    <property type="match status" value="1"/>
</dbReference>
<dbReference type="CDD" id="cd18790">
    <property type="entry name" value="SF2_C_UvrB"/>
    <property type="match status" value="1"/>
</dbReference>
<evidence type="ECO:0000259" key="17">
    <source>
        <dbReference type="PROSITE" id="PS51192"/>
    </source>
</evidence>
<dbReference type="Pfam" id="PF00271">
    <property type="entry name" value="Helicase_C"/>
    <property type="match status" value="1"/>
</dbReference>
<feature type="domain" description="Helicase ATP-binding" evidence="17">
    <location>
        <begin position="27"/>
        <end position="160"/>
    </location>
</feature>
<evidence type="ECO:0000256" key="2">
    <source>
        <dbReference type="ARBA" id="ARBA00008533"/>
    </source>
</evidence>
<evidence type="ECO:0000256" key="8">
    <source>
        <dbReference type="ARBA" id="ARBA00022881"/>
    </source>
</evidence>
<dbReference type="PANTHER" id="PTHR24029:SF0">
    <property type="entry name" value="UVRABC SYSTEM PROTEIN B"/>
    <property type="match status" value="1"/>
</dbReference>
<dbReference type="Pfam" id="PF17757">
    <property type="entry name" value="UvrB_inter"/>
    <property type="match status" value="1"/>
</dbReference>
<comment type="subunit">
    <text evidence="11 13 14">Forms a heterotetramer with UvrA during the search for lesions. Interacts with UvrC in an incision complex.</text>
</comment>
<evidence type="ECO:0000313" key="19">
    <source>
        <dbReference type="EMBL" id="AXI99856.1"/>
    </source>
</evidence>
<dbReference type="NCBIfam" id="NF003673">
    <property type="entry name" value="PRK05298.1"/>
    <property type="match status" value="1"/>
</dbReference>
<sequence>MPSTPFRLKSDFKPAGDQPAAIEALTNGLRAGEKFQTLLGITGSGKTRTIASVIEQVNKPTLVMSHNKTLAAQLYREFSDFFPENCVEFFISYYDYYQPEAYIVSADKYIEKDLSINDEIQRLRLRATSSLLSGRRDVIIVASVSCIYGIGSPSEYAKLVIPLKIGDIVSRNKLLYDFVELHYTRNDFDFRRSTFRVRGDVVDIIPAYSEHALRIEFWADEIEKLSTFDPESGDIIEEVEEFTIYPASHYVTSKGRQEETIRLIQDELSWRLDVLRQEEKFIEAQRLEQRTVFDIEMIKEIGYCPGIENYSRYLAGRKPGERPYCLMDYFPDDYLLVMDESHQSVPQIDAMYGGDRSRKVSLVEHGFRLPSALDNRPLKFEEWEEMISQAIFVSATPADYELEKSGGSYVEQIIRPTGLMEPKVEMRPLKNQIDDLIDEIRTVIAKGERVLVLTLTKRMSEELSEYLKNMGIRAAYMHSELDALERIEVLFRFRRGDFSVLVGINLLREGIDIPELSLVAILDADKEGFLRSDTSLFQIAGRAARNAQGRVIFYADKITKSMKKVMDEMERRRAIQQEYNEKHGITPTTVVKELKPLVDPSLISNQNINLEERYQEDAPVELLRVADDGIHYRPNPAMKEVVFHSKQSFLDHLTETMKTAARNLEFEEAARIRDQIEELKKDMSMK</sequence>
<dbReference type="AlphaFoldDB" id="A0A345UHA5"/>
<dbReference type="SMART" id="SM00487">
    <property type="entry name" value="DEXDc"/>
    <property type="match status" value="1"/>
</dbReference>
<comment type="similarity">
    <text evidence="2 13 14">Belongs to the UvrB family.</text>
</comment>
<dbReference type="Pfam" id="PF02151">
    <property type="entry name" value="UVR"/>
    <property type="match status" value="1"/>
</dbReference>
<evidence type="ECO:0000256" key="7">
    <source>
        <dbReference type="ARBA" id="ARBA00022840"/>
    </source>
</evidence>
<keyword evidence="6 13" id="KW-0228">DNA excision</keyword>
<evidence type="ECO:0000256" key="4">
    <source>
        <dbReference type="ARBA" id="ARBA00022741"/>
    </source>
</evidence>
<reference evidence="19 20" key="1">
    <citation type="submission" date="2018-03" db="EMBL/GenBank/DDBJ databases">
        <title>Phenotypic and genomic properties of Cyclonatronum proteinivorum gen. nov., sp. nov., a haloalkaliphilic bacteroidete from soda lakes possessing Na+-translocating rhodopsin.</title>
        <authorList>
            <person name="Toshchakov S.V."/>
            <person name="Korzhenkov A."/>
            <person name="Samarov N.I."/>
            <person name="Kublanov I.V."/>
            <person name="Muntyan M.S."/>
            <person name="Sorokin D.Y."/>
        </authorList>
    </citation>
    <scope>NUCLEOTIDE SEQUENCE [LARGE SCALE GENOMIC DNA]</scope>
    <source>
        <strain evidence="19 20">Omega</strain>
    </source>
</reference>
<dbReference type="InterPro" id="IPR001650">
    <property type="entry name" value="Helicase_C-like"/>
</dbReference>
<dbReference type="OrthoDB" id="9806651at2"/>
<dbReference type="GO" id="GO:0005737">
    <property type="term" value="C:cytoplasm"/>
    <property type="evidence" value="ECO:0007669"/>
    <property type="project" value="UniProtKB-SubCell"/>
</dbReference>
<dbReference type="EMBL" id="CP027806">
    <property type="protein sequence ID" value="AXI99856.1"/>
    <property type="molecule type" value="Genomic_DNA"/>
</dbReference>
<evidence type="ECO:0000256" key="14">
    <source>
        <dbReference type="RuleBase" id="RU003587"/>
    </source>
</evidence>
<dbReference type="PROSITE" id="PS51194">
    <property type="entry name" value="HELICASE_CTER"/>
    <property type="match status" value="1"/>
</dbReference>
<evidence type="ECO:0000256" key="12">
    <source>
        <dbReference type="ARBA" id="ARBA00029504"/>
    </source>
</evidence>
<evidence type="ECO:0000256" key="10">
    <source>
        <dbReference type="ARBA" id="ARBA00023236"/>
    </source>
</evidence>
<feature type="domain" description="Helicase C-terminal" evidence="18">
    <location>
        <begin position="432"/>
        <end position="598"/>
    </location>
</feature>
<dbReference type="KEGG" id="cprv:CYPRO_0572"/>
<dbReference type="InterPro" id="IPR004807">
    <property type="entry name" value="UvrB"/>
</dbReference>
<dbReference type="InterPro" id="IPR014001">
    <property type="entry name" value="Helicase_ATP-bd"/>
</dbReference>
<dbReference type="GO" id="GO:0006289">
    <property type="term" value="P:nucleotide-excision repair"/>
    <property type="evidence" value="ECO:0007669"/>
    <property type="project" value="UniProtKB-UniRule"/>
</dbReference>
<dbReference type="PROSITE" id="PS51192">
    <property type="entry name" value="HELICASE_ATP_BIND_1"/>
    <property type="match status" value="1"/>
</dbReference>
<evidence type="ECO:0000259" key="18">
    <source>
        <dbReference type="PROSITE" id="PS51194"/>
    </source>
</evidence>
<protein>
    <recommendedName>
        <fullName evidence="12 13">UvrABC system protein B</fullName>
        <shortName evidence="13">Protein UvrB</shortName>
    </recommendedName>
    <alternativeName>
        <fullName evidence="13">Excinuclease ABC subunit B</fullName>
    </alternativeName>
</protein>
<evidence type="ECO:0000256" key="3">
    <source>
        <dbReference type="ARBA" id="ARBA00022490"/>
    </source>
</evidence>
<name>A0A345UHA5_9BACT</name>
<feature type="short sequence motif" description="Beta-hairpin" evidence="13">
    <location>
        <begin position="93"/>
        <end position="116"/>
    </location>
</feature>
<dbReference type="Pfam" id="PF12344">
    <property type="entry name" value="UvrB"/>
    <property type="match status" value="1"/>
</dbReference>
<feature type="domain" description="UVR" evidence="16">
    <location>
        <begin position="647"/>
        <end position="682"/>
    </location>
</feature>
<evidence type="ECO:0000256" key="11">
    <source>
        <dbReference type="ARBA" id="ARBA00026033"/>
    </source>
</evidence>
<dbReference type="GO" id="GO:0003677">
    <property type="term" value="F:DNA binding"/>
    <property type="evidence" value="ECO:0007669"/>
    <property type="project" value="UniProtKB-UniRule"/>
</dbReference>
<dbReference type="RefSeq" id="WP_114983189.1">
    <property type="nucleotide sequence ID" value="NZ_CP027806.1"/>
</dbReference>
<comment type="function">
    <text evidence="13">The UvrABC repair system catalyzes the recognition and processing of DNA lesions. A damage recognition complex composed of 2 UvrA and 2 UvrB subunits scans DNA for abnormalities. Upon binding of the UvrA(2)B(2) complex to a putative damaged site, the DNA wraps around one UvrB monomer. DNA wrap is dependent on ATP binding by UvrB and probably causes local melting of the DNA helix, facilitating insertion of UvrB beta-hairpin between the DNA strands. Then UvrB probes one DNA strand for the presence of a lesion. If a lesion is found the UvrA subunits dissociate and the UvrB-DNA preincision complex is formed. This complex is subsequently bound by UvrC and the second UvrB is released. If no lesion is found, the DNA wraps around the other UvrB subunit that will check the other stand for damage.</text>
</comment>
<dbReference type="Gene3D" id="4.10.860.10">
    <property type="entry name" value="UVR domain"/>
    <property type="match status" value="1"/>
</dbReference>
<gene>
    <name evidence="13" type="primary">uvrB</name>
    <name evidence="19" type="ORF">CYPRO_0572</name>
</gene>
<evidence type="ECO:0000256" key="13">
    <source>
        <dbReference type="HAMAP-Rule" id="MF_00204"/>
    </source>
</evidence>
<dbReference type="InterPro" id="IPR036876">
    <property type="entry name" value="UVR_dom_sf"/>
</dbReference>
<dbReference type="NCBIfam" id="TIGR00631">
    <property type="entry name" value="uvrb"/>
    <property type="match status" value="1"/>
</dbReference>
<keyword evidence="5 13" id="KW-0227">DNA damage</keyword>
<evidence type="ECO:0000259" key="16">
    <source>
        <dbReference type="PROSITE" id="PS50151"/>
    </source>
</evidence>
<dbReference type="HAMAP" id="MF_00204">
    <property type="entry name" value="UvrB"/>
    <property type="match status" value="1"/>
</dbReference>
<evidence type="ECO:0000256" key="1">
    <source>
        <dbReference type="ARBA" id="ARBA00004496"/>
    </source>
</evidence>
<dbReference type="GO" id="GO:0005524">
    <property type="term" value="F:ATP binding"/>
    <property type="evidence" value="ECO:0007669"/>
    <property type="project" value="UniProtKB-UniRule"/>
</dbReference>
<organism evidence="19 20">
    <name type="scientific">Cyclonatronum proteinivorum</name>
    <dbReference type="NCBI Taxonomy" id="1457365"/>
    <lineage>
        <taxon>Bacteria</taxon>
        <taxon>Pseudomonadati</taxon>
        <taxon>Balneolota</taxon>
        <taxon>Balneolia</taxon>
        <taxon>Balneolales</taxon>
        <taxon>Cyclonatronaceae</taxon>
        <taxon>Cyclonatronum</taxon>
    </lineage>
</organism>
<dbReference type="InterPro" id="IPR001943">
    <property type="entry name" value="UVR_dom"/>
</dbReference>
<evidence type="ECO:0000256" key="5">
    <source>
        <dbReference type="ARBA" id="ARBA00022763"/>
    </source>
</evidence>
<keyword evidence="10 13" id="KW-0742">SOS response</keyword>
<dbReference type="PROSITE" id="PS50151">
    <property type="entry name" value="UVR"/>
    <property type="match status" value="1"/>
</dbReference>
<keyword evidence="3 13" id="KW-0963">Cytoplasm</keyword>
<evidence type="ECO:0000256" key="6">
    <source>
        <dbReference type="ARBA" id="ARBA00022769"/>
    </source>
</evidence>
<dbReference type="SMART" id="SM00490">
    <property type="entry name" value="HELICc"/>
    <property type="match status" value="1"/>
</dbReference>
<dbReference type="Proteomes" id="UP000254808">
    <property type="component" value="Chromosome"/>
</dbReference>
<keyword evidence="4 13" id="KW-0547">Nucleotide-binding</keyword>
<keyword evidence="20" id="KW-1185">Reference proteome</keyword>
<evidence type="ECO:0000313" key="20">
    <source>
        <dbReference type="Proteomes" id="UP000254808"/>
    </source>
</evidence>
<dbReference type="GO" id="GO:0016887">
    <property type="term" value="F:ATP hydrolysis activity"/>
    <property type="evidence" value="ECO:0007669"/>
    <property type="project" value="InterPro"/>
</dbReference>